<evidence type="ECO:0000313" key="3">
    <source>
        <dbReference type="Proteomes" id="UP000218811"/>
    </source>
</evidence>
<evidence type="ECO:0000313" key="2">
    <source>
        <dbReference type="EMBL" id="PCH41123.1"/>
    </source>
</evidence>
<name>A0A2H3JML0_WOLCO</name>
<sequence>MSIKSIARYSVPATETTTEQTYRQPQAARRRKRGREVGRDARRRGRLRAAPPPASTLILMCGTIVNTNARTYPPVDILTITAGSTAGRTSADIDAQPHHRMNIPGVCRTTGSAYTGRACGGAGATVCLSATQQVSARCRQAWFAVPAPPSLCPSRRWIVDAPSRVAKCAQRSLWRTRGRVSSSYSEHTILGDGRGRVDFPACAGLPSRRGRDRAASRARRSIVKADRGSLAPLPRSGDAPLSALSAVAAVFGRIWQRTQADAPAQLWAIRRCPERDCRYQFEMRVGCLISERACCVVVSSASGAERYRMVRRRDEINQRVAS</sequence>
<dbReference type="Proteomes" id="UP000218811">
    <property type="component" value="Unassembled WGS sequence"/>
</dbReference>
<reference evidence="2 3" key="1">
    <citation type="journal article" date="2012" name="Science">
        <title>The Paleozoic origin of enzymatic lignin decomposition reconstructed from 31 fungal genomes.</title>
        <authorList>
            <person name="Floudas D."/>
            <person name="Binder M."/>
            <person name="Riley R."/>
            <person name="Barry K."/>
            <person name="Blanchette R.A."/>
            <person name="Henrissat B."/>
            <person name="Martinez A.T."/>
            <person name="Otillar R."/>
            <person name="Spatafora J.W."/>
            <person name="Yadav J.S."/>
            <person name="Aerts A."/>
            <person name="Benoit I."/>
            <person name="Boyd A."/>
            <person name="Carlson A."/>
            <person name="Copeland A."/>
            <person name="Coutinho P.M."/>
            <person name="de Vries R.P."/>
            <person name="Ferreira P."/>
            <person name="Findley K."/>
            <person name="Foster B."/>
            <person name="Gaskell J."/>
            <person name="Glotzer D."/>
            <person name="Gorecki P."/>
            <person name="Heitman J."/>
            <person name="Hesse C."/>
            <person name="Hori C."/>
            <person name="Igarashi K."/>
            <person name="Jurgens J.A."/>
            <person name="Kallen N."/>
            <person name="Kersten P."/>
            <person name="Kohler A."/>
            <person name="Kuees U."/>
            <person name="Kumar T.K.A."/>
            <person name="Kuo A."/>
            <person name="LaButti K."/>
            <person name="Larrondo L.F."/>
            <person name="Lindquist E."/>
            <person name="Ling A."/>
            <person name="Lombard V."/>
            <person name="Lucas S."/>
            <person name="Lundell T."/>
            <person name="Martin R."/>
            <person name="McLaughlin D.J."/>
            <person name="Morgenstern I."/>
            <person name="Morin E."/>
            <person name="Murat C."/>
            <person name="Nagy L.G."/>
            <person name="Nolan M."/>
            <person name="Ohm R.A."/>
            <person name="Patyshakuliyeva A."/>
            <person name="Rokas A."/>
            <person name="Ruiz-Duenas F.J."/>
            <person name="Sabat G."/>
            <person name="Salamov A."/>
            <person name="Samejima M."/>
            <person name="Schmutz J."/>
            <person name="Slot J.C."/>
            <person name="St John F."/>
            <person name="Stenlid J."/>
            <person name="Sun H."/>
            <person name="Sun S."/>
            <person name="Syed K."/>
            <person name="Tsang A."/>
            <person name="Wiebenga A."/>
            <person name="Young D."/>
            <person name="Pisabarro A."/>
            <person name="Eastwood D.C."/>
            <person name="Martin F."/>
            <person name="Cullen D."/>
            <person name="Grigoriev I.V."/>
            <person name="Hibbett D.S."/>
        </authorList>
    </citation>
    <scope>NUCLEOTIDE SEQUENCE [LARGE SCALE GENOMIC DNA]</scope>
    <source>
        <strain evidence="2 3">MD-104</strain>
    </source>
</reference>
<keyword evidence="3" id="KW-1185">Reference proteome</keyword>
<organism evidence="2 3">
    <name type="scientific">Wolfiporia cocos (strain MD-104)</name>
    <name type="common">Brown rot fungus</name>
    <dbReference type="NCBI Taxonomy" id="742152"/>
    <lineage>
        <taxon>Eukaryota</taxon>
        <taxon>Fungi</taxon>
        <taxon>Dikarya</taxon>
        <taxon>Basidiomycota</taxon>
        <taxon>Agaricomycotina</taxon>
        <taxon>Agaricomycetes</taxon>
        <taxon>Polyporales</taxon>
        <taxon>Phaeolaceae</taxon>
        <taxon>Wolfiporia</taxon>
    </lineage>
</organism>
<proteinExistence type="predicted"/>
<feature type="compositionally biased region" description="Polar residues" evidence="1">
    <location>
        <begin position="13"/>
        <end position="24"/>
    </location>
</feature>
<feature type="region of interest" description="Disordered" evidence="1">
    <location>
        <begin position="1"/>
        <end position="49"/>
    </location>
</feature>
<dbReference type="EMBL" id="KB468113">
    <property type="protein sequence ID" value="PCH41123.1"/>
    <property type="molecule type" value="Genomic_DNA"/>
</dbReference>
<gene>
    <name evidence="2" type="ORF">WOLCODRAFT_162825</name>
</gene>
<protein>
    <submittedName>
        <fullName evidence="2">Uncharacterized protein</fullName>
    </submittedName>
</protein>
<accession>A0A2H3JML0</accession>
<evidence type="ECO:0000256" key="1">
    <source>
        <dbReference type="SAM" id="MobiDB-lite"/>
    </source>
</evidence>
<dbReference type="AlphaFoldDB" id="A0A2H3JML0"/>